<dbReference type="InterPro" id="IPR051044">
    <property type="entry name" value="MAG_DAG_Lipase"/>
</dbReference>
<dbReference type="Proteomes" id="UP000471120">
    <property type="component" value="Unassembled WGS sequence"/>
</dbReference>
<evidence type="ECO:0000259" key="1">
    <source>
        <dbReference type="Pfam" id="PF12146"/>
    </source>
</evidence>
<dbReference type="SUPFAM" id="SSF53474">
    <property type="entry name" value="alpha/beta-Hydrolases"/>
    <property type="match status" value="1"/>
</dbReference>
<organism evidence="2 3">
    <name type="scientific">Rhodococcus rhodnii</name>
    <dbReference type="NCBI Taxonomy" id="38312"/>
    <lineage>
        <taxon>Bacteria</taxon>
        <taxon>Bacillati</taxon>
        <taxon>Actinomycetota</taxon>
        <taxon>Actinomycetes</taxon>
        <taxon>Mycobacteriales</taxon>
        <taxon>Nocardiaceae</taxon>
        <taxon>Rhodococcus</taxon>
    </lineage>
</organism>
<dbReference type="EMBL" id="QRCM01000001">
    <property type="protein sequence ID" value="TXG92639.1"/>
    <property type="molecule type" value="Genomic_DNA"/>
</dbReference>
<name>A0A6P2CIM5_9NOCA</name>
<feature type="domain" description="Serine aminopeptidase S33" evidence="1">
    <location>
        <begin position="48"/>
        <end position="301"/>
    </location>
</feature>
<evidence type="ECO:0000313" key="2">
    <source>
        <dbReference type="EMBL" id="TXG92639.1"/>
    </source>
</evidence>
<dbReference type="InterPro" id="IPR022742">
    <property type="entry name" value="Hydrolase_4"/>
</dbReference>
<protein>
    <submittedName>
        <fullName evidence="2">Alpha/beta hydrolase</fullName>
    </submittedName>
</protein>
<proteinExistence type="predicted"/>
<dbReference type="InterPro" id="IPR029058">
    <property type="entry name" value="AB_hydrolase_fold"/>
</dbReference>
<gene>
    <name evidence="2" type="ORF">DW322_12280</name>
</gene>
<dbReference type="Gene3D" id="3.40.50.1820">
    <property type="entry name" value="alpha/beta hydrolase"/>
    <property type="match status" value="1"/>
</dbReference>
<reference evidence="2 3" key="1">
    <citation type="submission" date="2018-07" db="EMBL/GenBank/DDBJ databases">
        <title>Genome sequence of Rhodococcus rhodnii ATCC 35071 from Rhodnius prolixus.</title>
        <authorList>
            <person name="Patel V."/>
            <person name="Vogel K.J."/>
        </authorList>
    </citation>
    <scope>NUCLEOTIDE SEQUENCE [LARGE SCALE GENOMIC DNA]</scope>
    <source>
        <strain evidence="2 3">ATCC 35071</strain>
    </source>
</reference>
<evidence type="ECO:0000313" key="3">
    <source>
        <dbReference type="Proteomes" id="UP000471120"/>
    </source>
</evidence>
<comment type="caution">
    <text evidence="2">The sequence shown here is derived from an EMBL/GenBank/DDBJ whole genome shotgun (WGS) entry which is preliminary data.</text>
</comment>
<accession>A0A6P2CIM5</accession>
<dbReference type="RefSeq" id="WP_040773741.1">
    <property type="nucleotide sequence ID" value="NZ_QRCM01000001.1"/>
</dbReference>
<dbReference type="Pfam" id="PF12146">
    <property type="entry name" value="Hydrolase_4"/>
    <property type="match status" value="1"/>
</dbReference>
<keyword evidence="2" id="KW-0378">Hydrolase</keyword>
<sequence length="333" mass="37242">MESDARARWRPDVLGDGYEQLTIELGPDPDGEGENVATLVRYQPSGASHDRAVLYVHGFTDYFFQRHVAEHFHEQGYAFYALDLHKCGRSRREGQTPHFATDLRDYDAEIDRALALARSEIGGGPVLLAAHSTGGLILPLWLDAHRRRGTEDLGVMGLVLNSPWFDLQGPAVLRSFGTALVDVVGRVSGHTTIPLASLDAYGASLHVERRGEWTYDLEWKPLTGFPVRFGWLRAVRRAHARLHRGLDIGVPALVLRSTKSYGRDPDVADLVLDVRQIARWAGCLGDRTTIVPIDGARHDVFLSREEPRRRAFAEVDRWLAEIDEYAAPAEPRP</sequence>
<dbReference type="AlphaFoldDB" id="A0A6P2CIM5"/>
<dbReference type="PANTHER" id="PTHR11614">
    <property type="entry name" value="PHOSPHOLIPASE-RELATED"/>
    <property type="match status" value="1"/>
</dbReference>
<dbReference type="GO" id="GO:0016787">
    <property type="term" value="F:hydrolase activity"/>
    <property type="evidence" value="ECO:0007669"/>
    <property type="project" value="UniProtKB-KW"/>
</dbReference>